<dbReference type="InterPro" id="IPR036787">
    <property type="entry name" value="T_IF-3_N_sf"/>
</dbReference>
<evidence type="ECO:0000313" key="3">
    <source>
        <dbReference type="Proteomes" id="UP000053239"/>
    </source>
</evidence>
<dbReference type="InterPro" id="IPR019814">
    <property type="entry name" value="Translation_initiation_fac_3_N"/>
</dbReference>
<dbReference type="Gene3D" id="3.10.20.80">
    <property type="entry name" value="Translation initiation factor 3 (IF-3), N-terminal domain"/>
    <property type="match status" value="1"/>
</dbReference>
<organism evidence="2 3">
    <name type="scientific">Plasmodium vivax North Korean</name>
    <dbReference type="NCBI Taxonomy" id="1035514"/>
    <lineage>
        <taxon>Eukaryota</taxon>
        <taxon>Sar</taxon>
        <taxon>Alveolata</taxon>
        <taxon>Apicomplexa</taxon>
        <taxon>Aconoidasida</taxon>
        <taxon>Haemosporida</taxon>
        <taxon>Plasmodiidae</taxon>
        <taxon>Plasmodium</taxon>
        <taxon>Plasmodium (Plasmodium)</taxon>
    </lineage>
</organism>
<dbReference type="Pfam" id="PF05198">
    <property type="entry name" value="IF3_N"/>
    <property type="match status" value="1"/>
</dbReference>
<dbReference type="GO" id="GO:0003743">
    <property type="term" value="F:translation initiation factor activity"/>
    <property type="evidence" value="ECO:0007669"/>
    <property type="project" value="InterPro"/>
</dbReference>
<evidence type="ECO:0000313" key="2">
    <source>
        <dbReference type="EMBL" id="KMZ96348.1"/>
    </source>
</evidence>
<feature type="domain" description="Translation initiation factor 3 N-terminal" evidence="1">
    <location>
        <begin position="3"/>
        <end position="42"/>
    </location>
</feature>
<dbReference type="AlphaFoldDB" id="A0A0J9W6W3"/>
<accession>A0A0J9W6W3</accession>
<reference evidence="2 3" key="1">
    <citation type="submission" date="2011-09" db="EMBL/GenBank/DDBJ databases">
        <title>The Genome Sequence of Plasmodium vivax North Korean.</title>
        <authorList>
            <consortium name="The Broad Institute Genome Sequencing Platform"/>
            <consortium name="The Broad Institute Genome Sequencing Center for Infectious Disease"/>
            <person name="Neafsey D."/>
            <person name="Carlton J."/>
            <person name="Barnwell J."/>
            <person name="Collins W."/>
            <person name="Escalante A."/>
            <person name="Mullikin J."/>
            <person name="Saul A."/>
            <person name="Guigo R."/>
            <person name="Camara F."/>
            <person name="Young S.K."/>
            <person name="Zeng Q."/>
            <person name="Gargeya S."/>
            <person name="Fitzgerald M."/>
            <person name="Haas B."/>
            <person name="Abouelleil A."/>
            <person name="Alvarado L."/>
            <person name="Arachchi H.M."/>
            <person name="Berlin A."/>
            <person name="Brown A."/>
            <person name="Chapman S.B."/>
            <person name="Chen Z."/>
            <person name="Dunbar C."/>
            <person name="Freedman E."/>
            <person name="Gearin G."/>
            <person name="Gellesch M."/>
            <person name="Goldberg J."/>
            <person name="Griggs A."/>
            <person name="Gujja S."/>
            <person name="Heiman D."/>
            <person name="Howarth C."/>
            <person name="Larson L."/>
            <person name="Lui A."/>
            <person name="MacDonald P.J.P."/>
            <person name="Montmayeur A."/>
            <person name="Murphy C."/>
            <person name="Neiman D."/>
            <person name="Pearson M."/>
            <person name="Priest M."/>
            <person name="Roberts A."/>
            <person name="Saif S."/>
            <person name="Shea T."/>
            <person name="Shenoy N."/>
            <person name="Sisk P."/>
            <person name="Stolte C."/>
            <person name="Sykes S."/>
            <person name="Wortman J."/>
            <person name="Nusbaum C."/>
            <person name="Birren B."/>
        </authorList>
    </citation>
    <scope>NUCLEOTIDE SEQUENCE [LARGE SCALE GENOMIC DNA]</scope>
    <source>
        <strain evidence="2 3">North Korean</strain>
    </source>
</reference>
<gene>
    <name evidence="2" type="ORF">PVNG_02487</name>
</gene>
<name>A0A0J9W6W3_PLAVI</name>
<dbReference type="Proteomes" id="UP000053239">
    <property type="component" value="Unassembled WGS sequence"/>
</dbReference>
<sequence length="70" mass="7983">MFKIAEGKGLDLLLINARITPPVVKLLDFETFLREKSKSQYESSKRGHSRNVSRLKAIVLKLKISENDLV</sequence>
<dbReference type="EMBL" id="KQ235637">
    <property type="protein sequence ID" value="KMZ96348.1"/>
    <property type="molecule type" value="Genomic_DNA"/>
</dbReference>
<protein>
    <recommendedName>
        <fullName evidence="1">Translation initiation factor 3 N-terminal domain-containing protein</fullName>
    </recommendedName>
</protein>
<evidence type="ECO:0000259" key="1">
    <source>
        <dbReference type="Pfam" id="PF05198"/>
    </source>
</evidence>
<dbReference type="SUPFAM" id="SSF54364">
    <property type="entry name" value="Translation initiation factor IF3, N-terminal domain"/>
    <property type="match status" value="1"/>
</dbReference>
<proteinExistence type="predicted"/>